<dbReference type="EMBL" id="BAJS01000003">
    <property type="protein sequence ID" value="GAK35906.1"/>
    <property type="molecule type" value="Genomic_DNA"/>
</dbReference>
<gene>
    <name evidence="1" type="ORF">JCM15093_1036</name>
</gene>
<dbReference type="SUPFAM" id="SSF49464">
    <property type="entry name" value="Carboxypeptidase regulatory domain-like"/>
    <property type="match status" value="1"/>
</dbReference>
<dbReference type="Pfam" id="PF13715">
    <property type="entry name" value="CarbopepD_reg_2"/>
    <property type="match status" value="1"/>
</dbReference>
<evidence type="ECO:0000313" key="2">
    <source>
        <dbReference type="Proteomes" id="UP000027601"/>
    </source>
</evidence>
<comment type="caution">
    <text evidence="1">The sequence shown here is derived from an EMBL/GenBank/DDBJ whole genome shotgun (WGS) entry which is preliminary data.</text>
</comment>
<organism evidence="1 2">
    <name type="scientific">Bacteroides graminisolvens DSM 19988 = JCM 15093</name>
    <dbReference type="NCBI Taxonomy" id="1121097"/>
    <lineage>
        <taxon>Bacteria</taxon>
        <taxon>Pseudomonadati</taxon>
        <taxon>Bacteroidota</taxon>
        <taxon>Bacteroidia</taxon>
        <taxon>Bacteroidales</taxon>
        <taxon>Bacteroidaceae</taxon>
        <taxon>Bacteroides</taxon>
    </lineage>
</organism>
<dbReference type="AlphaFoldDB" id="A0A069D0S8"/>
<accession>A0A069D0S8</accession>
<evidence type="ECO:0000313" key="1">
    <source>
        <dbReference type="EMBL" id="GAK35906.1"/>
    </source>
</evidence>
<sequence length="111" mass="11892">MIGVNVLIKGTTNGTITDIDGNYKLTSVSEKSVLVVSYIGYLTQEIVIGNQSVINVTLLEDTKKLDEVVVIGYGVVKKRDLTGSVSSVKADEIAKVSSSNAIQAMQQKCRV</sequence>
<protein>
    <submittedName>
        <fullName evidence="1">TonB-dependent receptor</fullName>
    </submittedName>
</protein>
<keyword evidence="1" id="KW-0675">Receptor</keyword>
<dbReference type="Gene3D" id="2.60.40.1120">
    <property type="entry name" value="Carboxypeptidase-like, regulatory domain"/>
    <property type="match status" value="1"/>
</dbReference>
<dbReference type="Proteomes" id="UP000027601">
    <property type="component" value="Unassembled WGS sequence"/>
</dbReference>
<keyword evidence="2" id="KW-1185">Reference proteome</keyword>
<proteinExistence type="predicted"/>
<reference evidence="1 2" key="1">
    <citation type="journal article" date="2015" name="Microbes Environ.">
        <title>Distribution and evolution of nitrogen fixation genes in the phylum bacteroidetes.</title>
        <authorList>
            <person name="Inoue J."/>
            <person name="Oshima K."/>
            <person name="Suda W."/>
            <person name="Sakamoto M."/>
            <person name="Iino T."/>
            <person name="Noda S."/>
            <person name="Hongoh Y."/>
            <person name="Hattori M."/>
            <person name="Ohkuma M."/>
        </authorList>
    </citation>
    <scope>NUCLEOTIDE SEQUENCE [LARGE SCALE GENOMIC DNA]</scope>
    <source>
        <strain evidence="1 2">JCM 15093</strain>
    </source>
</reference>
<dbReference type="Gene3D" id="2.170.130.10">
    <property type="entry name" value="TonB-dependent receptor, plug domain"/>
    <property type="match status" value="1"/>
</dbReference>
<dbReference type="InterPro" id="IPR008969">
    <property type="entry name" value="CarboxyPept-like_regulatory"/>
</dbReference>
<dbReference type="eggNOG" id="COG1629">
    <property type="taxonomic scope" value="Bacteria"/>
</dbReference>
<dbReference type="InterPro" id="IPR037066">
    <property type="entry name" value="Plug_dom_sf"/>
</dbReference>
<name>A0A069D0S8_9BACE</name>
<dbReference type="SUPFAM" id="SSF56935">
    <property type="entry name" value="Porins"/>
    <property type="match status" value="1"/>
</dbReference>